<name>A0A6J4MMH8_9ACTN</name>
<accession>A0A6J4MMH8</accession>
<evidence type="ECO:0000256" key="1">
    <source>
        <dbReference type="SAM" id="MobiDB-lite"/>
    </source>
</evidence>
<dbReference type="AlphaFoldDB" id="A0A6J4MMH8"/>
<organism evidence="2">
    <name type="scientific">uncultured Nocardioidaceae bacterium</name>
    <dbReference type="NCBI Taxonomy" id="253824"/>
    <lineage>
        <taxon>Bacteria</taxon>
        <taxon>Bacillati</taxon>
        <taxon>Actinomycetota</taxon>
        <taxon>Actinomycetes</taxon>
        <taxon>Propionibacteriales</taxon>
        <taxon>Nocardioidaceae</taxon>
        <taxon>environmental samples</taxon>
    </lineage>
</organism>
<reference evidence="2" key="1">
    <citation type="submission" date="2020-02" db="EMBL/GenBank/DDBJ databases">
        <authorList>
            <person name="Meier V. D."/>
        </authorList>
    </citation>
    <scope>NUCLEOTIDE SEQUENCE</scope>
    <source>
        <strain evidence="2">AVDCRST_MAG47</strain>
    </source>
</reference>
<feature type="region of interest" description="Disordered" evidence="1">
    <location>
        <begin position="1"/>
        <end position="20"/>
    </location>
</feature>
<sequence length="192" mass="20853">MRTTTGQSGQSGQSSRRTGGWQSYHLRADAVRGVLARLDGSLSSPGSLALPWDDALASVFLDPDDLLEALHGVWTRRLLARVDLELETGTGTPRQSVETAWRATRTQLPALRTLLDRYADTDVAQRCVTGEHRLLAVAAGLATLSDPAPRSAGRGAELVASLQQKRTPTRHRRTHTQRLSRLLGCRHGFAAA</sequence>
<gene>
    <name evidence="2" type="ORF">AVDCRST_MAG47-381</name>
</gene>
<proteinExistence type="predicted"/>
<protein>
    <submittedName>
        <fullName evidence="2">Uncharacterized protein</fullName>
    </submittedName>
</protein>
<dbReference type="EMBL" id="CADCUK010000025">
    <property type="protein sequence ID" value="CAA9363572.1"/>
    <property type="molecule type" value="Genomic_DNA"/>
</dbReference>
<evidence type="ECO:0000313" key="2">
    <source>
        <dbReference type="EMBL" id="CAA9363572.1"/>
    </source>
</evidence>